<accession>A0A3S1HS38</accession>
<feature type="region of interest" description="Disordered" evidence="1">
    <location>
        <begin position="32"/>
        <end position="60"/>
    </location>
</feature>
<sequence length="107" mass="11976">DEVDREVDGLHEVQDVLDSVARGFLHGDGVLQRQDGLRGRDQDEEHDHDGHQRDGQDVRGARRLLRPVELPAHLVGEVDLPPQAHVEVEEQDERDEVPGHGPRPPVA</sequence>
<evidence type="ECO:0000313" key="2">
    <source>
        <dbReference type="EMBL" id="RUS85007.1"/>
    </source>
</evidence>
<reference evidence="2 3" key="1">
    <citation type="submission" date="2019-01" db="EMBL/GenBank/DDBJ databases">
        <title>A draft genome assembly of the solar-powered sea slug Elysia chlorotica.</title>
        <authorList>
            <person name="Cai H."/>
            <person name="Li Q."/>
            <person name="Fang X."/>
            <person name="Li J."/>
            <person name="Curtis N.E."/>
            <person name="Altenburger A."/>
            <person name="Shibata T."/>
            <person name="Feng M."/>
            <person name="Maeda T."/>
            <person name="Schwartz J.A."/>
            <person name="Shigenobu S."/>
            <person name="Lundholm N."/>
            <person name="Nishiyama T."/>
            <person name="Yang H."/>
            <person name="Hasebe M."/>
            <person name="Li S."/>
            <person name="Pierce S.K."/>
            <person name="Wang J."/>
        </authorList>
    </citation>
    <scope>NUCLEOTIDE SEQUENCE [LARGE SCALE GENOMIC DNA]</scope>
    <source>
        <strain evidence="2">EC2010</strain>
        <tissue evidence="2">Whole organism of an adult</tissue>
    </source>
</reference>
<organism evidence="2 3">
    <name type="scientific">Elysia chlorotica</name>
    <name type="common">Eastern emerald elysia</name>
    <name type="synonym">Sea slug</name>
    <dbReference type="NCBI Taxonomy" id="188477"/>
    <lineage>
        <taxon>Eukaryota</taxon>
        <taxon>Metazoa</taxon>
        <taxon>Spiralia</taxon>
        <taxon>Lophotrochozoa</taxon>
        <taxon>Mollusca</taxon>
        <taxon>Gastropoda</taxon>
        <taxon>Heterobranchia</taxon>
        <taxon>Euthyneura</taxon>
        <taxon>Panpulmonata</taxon>
        <taxon>Sacoglossa</taxon>
        <taxon>Placobranchoidea</taxon>
        <taxon>Plakobranchidae</taxon>
        <taxon>Elysia</taxon>
    </lineage>
</organism>
<dbReference type="EMBL" id="RQTK01000186">
    <property type="protein sequence ID" value="RUS85007.1"/>
    <property type="molecule type" value="Genomic_DNA"/>
</dbReference>
<gene>
    <name evidence="2" type="ORF">EGW08_007252</name>
</gene>
<name>A0A3S1HS38_ELYCH</name>
<comment type="caution">
    <text evidence="2">The sequence shown here is derived from an EMBL/GenBank/DDBJ whole genome shotgun (WGS) entry which is preliminary data.</text>
</comment>
<dbReference type="Proteomes" id="UP000271974">
    <property type="component" value="Unassembled WGS sequence"/>
</dbReference>
<proteinExistence type="predicted"/>
<feature type="non-terminal residue" evidence="2">
    <location>
        <position position="107"/>
    </location>
</feature>
<keyword evidence="3" id="KW-1185">Reference proteome</keyword>
<dbReference type="AlphaFoldDB" id="A0A3S1HS38"/>
<feature type="non-terminal residue" evidence="2">
    <location>
        <position position="1"/>
    </location>
</feature>
<feature type="region of interest" description="Disordered" evidence="1">
    <location>
        <begin position="74"/>
        <end position="107"/>
    </location>
</feature>
<feature type="compositionally biased region" description="Basic and acidic residues" evidence="1">
    <location>
        <begin position="35"/>
        <end position="60"/>
    </location>
</feature>
<evidence type="ECO:0000313" key="3">
    <source>
        <dbReference type="Proteomes" id="UP000271974"/>
    </source>
</evidence>
<protein>
    <submittedName>
        <fullName evidence="2">Uncharacterized protein</fullName>
    </submittedName>
</protein>
<evidence type="ECO:0000256" key="1">
    <source>
        <dbReference type="SAM" id="MobiDB-lite"/>
    </source>
</evidence>